<dbReference type="SUPFAM" id="SSF48403">
    <property type="entry name" value="Ankyrin repeat"/>
    <property type="match status" value="1"/>
</dbReference>
<dbReference type="SMART" id="SM00248">
    <property type="entry name" value="ANK"/>
    <property type="match status" value="2"/>
</dbReference>
<dbReference type="InParanoid" id="A0A078B8E3"/>
<dbReference type="OrthoDB" id="5955452at2759"/>
<evidence type="ECO:0000313" key="5">
    <source>
        <dbReference type="EMBL" id="CDW89562.1"/>
    </source>
</evidence>
<dbReference type="PROSITE" id="PS50088">
    <property type="entry name" value="ANK_REPEAT"/>
    <property type="match status" value="1"/>
</dbReference>
<keyword evidence="2 3" id="KW-0040">ANK repeat</keyword>
<keyword evidence="1" id="KW-0677">Repeat</keyword>
<dbReference type="Gene3D" id="1.25.40.20">
    <property type="entry name" value="Ankyrin repeat-containing domain"/>
    <property type="match status" value="1"/>
</dbReference>
<evidence type="ECO:0000256" key="4">
    <source>
        <dbReference type="SAM" id="MobiDB-lite"/>
    </source>
</evidence>
<dbReference type="PANTHER" id="PTHR24198:SF165">
    <property type="entry name" value="ANKYRIN REPEAT-CONTAINING PROTEIN-RELATED"/>
    <property type="match status" value="1"/>
</dbReference>
<evidence type="ECO:0000256" key="3">
    <source>
        <dbReference type="PROSITE-ProRule" id="PRU00023"/>
    </source>
</evidence>
<keyword evidence="6" id="KW-1185">Reference proteome</keyword>
<dbReference type="AlphaFoldDB" id="A0A078B8E3"/>
<feature type="repeat" description="ANK" evidence="3">
    <location>
        <begin position="78"/>
        <end position="111"/>
    </location>
</feature>
<evidence type="ECO:0000313" key="6">
    <source>
        <dbReference type="Proteomes" id="UP000039865"/>
    </source>
</evidence>
<dbReference type="Proteomes" id="UP000039865">
    <property type="component" value="Unassembled WGS sequence"/>
</dbReference>
<dbReference type="InterPro" id="IPR002110">
    <property type="entry name" value="Ankyrin_rpt"/>
</dbReference>
<evidence type="ECO:0000256" key="1">
    <source>
        <dbReference type="ARBA" id="ARBA00022737"/>
    </source>
</evidence>
<dbReference type="Pfam" id="PF12796">
    <property type="entry name" value="Ank_2"/>
    <property type="match status" value="1"/>
</dbReference>
<feature type="region of interest" description="Disordered" evidence="4">
    <location>
        <begin position="1"/>
        <end position="25"/>
    </location>
</feature>
<dbReference type="InterPro" id="IPR036770">
    <property type="entry name" value="Ankyrin_rpt-contain_sf"/>
</dbReference>
<evidence type="ECO:0000256" key="2">
    <source>
        <dbReference type="ARBA" id="ARBA00023043"/>
    </source>
</evidence>
<dbReference type="PANTHER" id="PTHR24198">
    <property type="entry name" value="ANKYRIN REPEAT AND PROTEIN KINASE DOMAIN-CONTAINING PROTEIN"/>
    <property type="match status" value="1"/>
</dbReference>
<protein>
    <submittedName>
        <fullName evidence="5">Ankyrin</fullName>
    </submittedName>
</protein>
<reference evidence="5 6" key="1">
    <citation type="submission" date="2014-06" db="EMBL/GenBank/DDBJ databases">
        <authorList>
            <person name="Swart Estienne"/>
        </authorList>
    </citation>
    <scope>NUCLEOTIDE SEQUENCE [LARGE SCALE GENOMIC DNA]</scope>
    <source>
        <strain evidence="5 6">130c</strain>
    </source>
</reference>
<accession>A0A078B8E3</accession>
<dbReference type="EMBL" id="CCKQ01017661">
    <property type="protein sequence ID" value="CDW89562.1"/>
    <property type="molecule type" value="Genomic_DNA"/>
</dbReference>
<gene>
    <name evidence="5" type="primary">Contig14123.g15055</name>
    <name evidence="5" type="ORF">STYLEM_18695</name>
</gene>
<proteinExistence type="predicted"/>
<sequence length="173" mass="19457">MTILSKEGSLIQEEPSQKDLSTANSSLSCIPMNETQQRRIIKRIWRSIMEGNLNKLKSLQDQLLYHGQELSNARINKFGWTPLHAACYFGRLSIVIYLIEQDHADPNEVNPNGWHSLIFAVMGGHGSEIVEYLLKKTITDPLLTDEKGNNALAYAKSINPGGQVEQILQNQLI</sequence>
<organism evidence="5 6">
    <name type="scientific">Stylonychia lemnae</name>
    <name type="common">Ciliate</name>
    <dbReference type="NCBI Taxonomy" id="5949"/>
    <lineage>
        <taxon>Eukaryota</taxon>
        <taxon>Sar</taxon>
        <taxon>Alveolata</taxon>
        <taxon>Ciliophora</taxon>
        <taxon>Intramacronucleata</taxon>
        <taxon>Spirotrichea</taxon>
        <taxon>Stichotrichia</taxon>
        <taxon>Sporadotrichida</taxon>
        <taxon>Oxytrichidae</taxon>
        <taxon>Stylonychinae</taxon>
        <taxon>Stylonychia</taxon>
    </lineage>
</organism>
<name>A0A078B8E3_STYLE</name>